<feature type="compositionally biased region" description="Polar residues" evidence="1">
    <location>
        <begin position="353"/>
        <end position="387"/>
    </location>
</feature>
<protein>
    <submittedName>
        <fullName evidence="3">Formin-J</fullName>
    </submittedName>
</protein>
<feature type="compositionally biased region" description="Polar residues" evidence="1">
    <location>
        <begin position="129"/>
        <end position="146"/>
    </location>
</feature>
<dbReference type="OrthoDB" id="8062712at2759"/>
<dbReference type="RefSeq" id="XP_030081423.1">
    <property type="nucleotide sequence ID" value="XM_030225563.1"/>
</dbReference>
<feature type="region of interest" description="Disordered" evidence="1">
    <location>
        <begin position="101"/>
        <end position="152"/>
    </location>
</feature>
<feature type="region of interest" description="Disordered" evidence="1">
    <location>
        <begin position="494"/>
        <end position="536"/>
    </location>
</feature>
<feature type="region of interest" description="Disordered" evidence="1">
    <location>
        <begin position="165"/>
        <end position="192"/>
    </location>
</feature>
<feature type="compositionally biased region" description="Low complexity" evidence="1">
    <location>
        <begin position="165"/>
        <end position="183"/>
    </location>
</feature>
<evidence type="ECO:0000313" key="3">
    <source>
        <dbReference type="RefSeq" id="XP_030081423.1"/>
    </source>
</evidence>
<accession>A0A6J2SUD9</accession>
<keyword evidence="2" id="KW-1185">Reference proteome</keyword>
<evidence type="ECO:0000256" key="1">
    <source>
        <dbReference type="SAM" id="MobiDB-lite"/>
    </source>
</evidence>
<feature type="compositionally biased region" description="Polar residues" evidence="1">
    <location>
        <begin position="17"/>
        <end position="31"/>
    </location>
</feature>
<feature type="compositionally biased region" description="Basic and acidic residues" evidence="1">
    <location>
        <begin position="1"/>
        <end position="16"/>
    </location>
</feature>
<organism evidence="2 3">
    <name type="scientific">Drosophila hydei</name>
    <name type="common">Fruit fly</name>
    <dbReference type="NCBI Taxonomy" id="7224"/>
    <lineage>
        <taxon>Eukaryota</taxon>
        <taxon>Metazoa</taxon>
        <taxon>Ecdysozoa</taxon>
        <taxon>Arthropoda</taxon>
        <taxon>Hexapoda</taxon>
        <taxon>Insecta</taxon>
        <taxon>Pterygota</taxon>
        <taxon>Neoptera</taxon>
        <taxon>Endopterygota</taxon>
        <taxon>Diptera</taxon>
        <taxon>Brachycera</taxon>
        <taxon>Muscomorpha</taxon>
        <taxon>Ephydroidea</taxon>
        <taxon>Drosophilidae</taxon>
        <taxon>Drosophila</taxon>
    </lineage>
</organism>
<sequence length="613" mass="69829">MRAKNPLDKCEQRDRSTSPTNGTQNEPSVQVQPLLVPREFWSSVSNVSTVQGTSDRRSRSLSAPASQTGSQRICQRCVDKFCTTDPTRACNFTGLQPTEIYKRKSSHSNEEGGSCSRCPNRPSNGGYILSNNGLSYDSMRPQTSNPPEDRGFDLSYEKWLRQQKQQKLQQQQQQQQQLQQLQQGQSYNWPRNDQTYEKFEPTLNSTMNSSSRQPCSLSSCVHLRTQNQQQQQQPQPQPQPQQQQQQPQQKLPQQQQLQQLPQQQKQQHTCCQHADPNQSQAYAPGLIARRNQRDVAEAYDTTEYIQLPQAQPQRSNFVRTSVQQPTNVTFYDGNSLYSPTNRSQSCGPIRSDSWPSTSRGAFSPLQNSTPKHITSTTQAGPSCKSEQCNSRQVPFIDDTTPEQRYIQRTNALFFNALVMDQTCPGIIQNSLNGREDFNEYAFDIAFAGKIPDEPYPIDPITMIEAIQIRIDHEREEIRKKCPFYDTYRRRRSDLDTVSETSNDEGKKPKQKYYSSQKSQRGASSDKSKHVSSSQKGLPFSADYDNIDRHFCSKNISEVNNGVLAFLKAEQSYGSTPHAHDYSNFSADINSHESNFFGLPIKMKIYNGTTWPTD</sequence>
<feature type="region of interest" description="Disordered" evidence="1">
    <location>
        <begin position="1"/>
        <end position="34"/>
    </location>
</feature>
<dbReference type="OMA" id="LSYEKWL"/>
<feature type="compositionally biased region" description="Low complexity" evidence="1">
    <location>
        <begin position="228"/>
        <end position="267"/>
    </location>
</feature>
<dbReference type="GeneID" id="111592728"/>
<feature type="region of interest" description="Disordered" evidence="1">
    <location>
        <begin position="223"/>
        <end position="285"/>
    </location>
</feature>
<reference evidence="3" key="1">
    <citation type="submission" date="2025-08" db="UniProtKB">
        <authorList>
            <consortium name="RefSeq"/>
        </authorList>
    </citation>
    <scope>IDENTIFICATION</scope>
    <source>
        <strain evidence="3">15085-1641.00</strain>
        <tissue evidence="3">Whole body</tissue>
    </source>
</reference>
<dbReference type="KEGG" id="dhe:111592728"/>
<gene>
    <name evidence="3" type="primary">LOC111592728</name>
</gene>
<feature type="compositionally biased region" description="Polar residues" evidence="1">
    <location>
        <begin position="335"/>
        <end position="346"/>
    </location>
</feature>
<dbReference type="Proteomes" id="UP000504633">
    <property type="component" value="Unplaced"/>
</dbReference>
<proteinExistence type="predicted"/>
<name>A0A6J2SUD9_DROHY</name>
<evidence type="ECO:0000313" key="2">
    <source>
        <dbReference type="Proteomes" id="UP000504633"/>
    </source>
</evidence>
<dbReference type="AlphaFoldDB" id="A0A6J2SUD9"/>
<feature type="region of interest" description="Disordered" evidence="1">
    <location>
        <begin position="332"/>
        <end position="387"/>
    </location>
</feature>